<dbReference type="InterPro" id="IPR003593">
    <property type="entry name" value="AAA+_ATPase"/>
</dbReference>
<dbReference type="SMART" id="SM00382">
    <property type="entry name" value="AAA"/>
    <property type="match status" value="1"/>
</dbReference>
<dbReference type="Proteomes" id="UP001223586">
    <property type="component" value="Unassembled WGS sequence"/>
</dbReference>
<dbReference type="Pfam" id="PF00005">
    <property type="entry name" value="ABC_tran"/>
    <property type="match status" value="1"/>
</dbReference>
<proteinExistence type="predicted"/>
<dbReference type="PANTHER" id="PTHR24220:SF86">
    <property type="entry name" value="ABC TRANSPORTER ABCH.1"/>
    <property type="match status" value="1"/>
</dbReference>
<accession>A0ABT9WSC3</accession>
<dbReference type="RefSeq" id="WP_307228958.1">
    <property type="nucleotide sequence ID" value="NZ_JAUSTT010000010.1"/>
</dbReference>
<evidence type="ECO:0000256" key="2">
    <source>
        <dbReference type="ARBA" id="ARBA00022741"/>
    </source>
</evidence>
<dbReference type="GO" id="GO:0005524">
    <property type="term" value="F:ATP binding"/>
    <property type="evidence" value="ECO:0007669"/>
    <property type="project" value="UniProtKB-KW"/>
</dbReference>
<evidence type="ECO:0000313" key="6">
    <source>
        <dbReference type="Proteomes" id="UP001223586"/>
    </source>
</evidence>
<name>A0ABT9WSC3_9BACI</name>
<evidence type="ECO:0000256" key="1">
    <source>
        <dbReference type="ARBA" id="ARBA00022448"/>
    </source>
</evidence>
<reference evidence="5 6" key="1">
    <citation type="submission" date="2023-07" db="EMBL/GenBank/DDBJ databases">
        <title>Genomic Encyclopedia of Type Strains, Phase IV (KMG-IV): sequencing the most valuable type-strain genomes for metagenomic binning, comparative biology and taxonomic classification.</title>
        <authorList>
            <person name="Goeker M."/>
        </authorList>
    </citation>
    <scope>NUCLEOTIDE SEQUENCE [LARGE SCALE GENOMIC DNA]</scope>
    <source>
        <strain evidence="5 6">DSM 23837</strain>
    </source>
</reference>
<evidence type="ECO:0000259" key="4">
    <source>
        <dbReference type="PROSITE" id="PS50893"/>
    </source>
</evidence>
<dbReference type="EMBL" id="JAUSTT010000010">
    <property type="protein sequence ID" value="MDQ0176086.1"/>
    <property type="molecule type" value="Genomic_DNA"/>
</dbReference>
<keyword evidence="3 5" id="KW-0067">ATP-binding</keyword>
<dbReference type="SUPFAM" id="SSF52540">
    <property type="entry name" value="P-loop containing nucleoside triphosphate hydrolases"/>
    <property type="match status" value="1"/>
</dbReference>
<comment type="caution">
    <text evidence="5">The sequence shown here is derived from an EMBL/GenBank/DDBJ whole genome shotgun (WGS) entry which is preliminary data.</text>
</comment>
<gene>
    <name evidence="5" type="ORF">J2S08_001922</name>
</gene>
<dbReference type="Gene3D" id="3.40.50.300">
    <property type="entry name" value="P-loop containing nucleotide triphosphate hydrolases"/>
    <property type="match status" value="1"/>
</dbReference>
<dbReference type="PROSITE" id="PS00211">
    <property type="entry name" value="ABC_TRANSPORTER_1"/>
    <property type="match status" value="1"/>
</dbReference>
<evidence type="ECO:0000256" key="3">
    <source>
        <dbReference type="ARBA" id="ARBA00022840"/>
    </source>
</evidence>
<keyword evidence="2" id="KW-0547">Nucleotide-binding</keyword>
<dbReference type="InterPro" id="IPR015854">
    <property type="entry name" value="ABC_transpr_LolD-like"/>
</dbReference>
<evidence type="ECO:0000313" key="5">
    <source>
        <dbReference type="EMBL" id="MDQ0176086.1"/>
    </source>
</evidence>
<dbReference type="CDD" id="cd03255">
    <property type="entry name" value="ABC_MJ0796_LolCDE_FtsE"/>
    <property type="match status" value="1"/>
</dbReference>
<dbReference type="PROSITE" id="PS50893">
    <property type="entry name" value="ABC_TRANSPORTER_2"/>
    <property type="match status" value="1"/>
</dbReference>
<feature type="domain" description="ABC transporter" evidence="4">
    <location>
        <begin position="7"/>
        <end position="245"/>
    </location>
</feature>
<dbReference type="InterPro" id="IPR017871">
    <property type="entry name" value="ABC_transporter-like_CS"/>
</dbReference>
<sequence length="252" mass="28232">MRKNELLKTVNVCKTYVLGTEDVHAAKNINLTLYEGDFTVIMGSSGSGKSTLLYMLSGLDSITSGKVYFKGERMDRYTEKEMSLFRAKNIGYVYQAINLIPDFTLFENIAFPGYIAGRKKKHVKKKALSLLNLMGIEKQQDRLPSQVSGGQQQRAAIARALINDPDVIFADEPTGALSQKQGIDVLDILTEMNRNGQSIVMVTHDLKAACRADRLILVKDGEIHGSLELEKYQPEEISAREKTIYSYLSRKE</sequence>
<organism evidence="5 6">
    <name type="scientific">Bacillus chungangensis</name>
    <dbReference type="NCBI Taxonomy" id="587633"/>
    <lineage>
        <taxon>Bacteria</taxon>
        <taxon>Bacillati</taxon>
        <taxon>Bacillota</taxon>
        <taxon>Bacilli</taxon>
        <taxon>Bacillales</taxon>
        <taxon>Bacillaceae</taxon>
        <taxon>Bacillus</taxon>
    </lineage>
</organism>
<dbReference type="PANTHER" id="PTHR24220">
    <property type="entry name" value="IMPORT ATP-BINDING PROTEIN"/>
    <property type="match status" value="1"/>
</dbReference>
<keyword evidence="6" id="KW-1185">Reference proteome</keyword>
<dbReference type="InterPro" id="IPR027417">
    <property type="entry name" value="P-loop_NTPase"/>
</dbReference>
<dbReference type="InterPro" id="IPR003439">
    <property type="entry name" value="ABC_transporter-like_ATP-bd"/>
</dbReference>
<keyword evidence="1" id="KW-0813">Transport</keyword>
<dbReference type="InterPro" id="IPR017911">
    <property type="entry name" value="MacB-like_ATP-bd"/>
</dbReference>
<protein>
    <submittedName>
        <fullName evidence="5">ABC transport system ATP-binding protein</fullName>
    </submittedName>
</protein>